<dbReference type="GO" id="GO:0004497">
    <property type="term" value="F:monooxygenase activity"/>
    <property type="evidence" value="ECO:0007669"/>
    <property type="project" value="UniProtKB-KW"/>
</dbReference>
<evidence type="ECO:0000256" key="4">
    <source>
        <dbReference type="ARBA" id="ARBA00022723"/>
    </source>
</evidence>
<dbReference type="Proteomes" id="UP000431401">
    <property type="component" value="Unassembled WGS sequence"/>
</dbReference>
<comment type="cofactor">
    <cofactor evidence="1">
        <name>heme</name>
        <dbReference type="ChEBI" id="CHEBI:30413"/>
    </cofactor>
</comment>
<evidence type="ECO:0000256" key="6">
    <source>
        <dbReference type="ARBA" id="ARBA00023004"/>
    </source>
</evidence>
<evidence type="ECO:0000256" key="5">
    <source>
        <dbReference type="ARBA" id="ARBA00023002"/>
    </source>
</evidence>
<protein>
    <submittedName>
        <fullName evidence="9">Polyketide biosynthesis cytochrome P450 PksS</fullName>
        <ecNumber evidence="9">1.14.-.-</ecNumber>
    </submittedName>
</protein>
<dbReference type="GO" id="GO:0020037">
    <property type="term" value="F:heme binding"/>
    <property type="evidence" value="ECO:0007669"/>
    <property type="project" value="InterPro"/>
</dbReference>
<dbReference type="Gene3D" id="1.10.630.10">
    <property type="entry name" value="Cytochrome P450"/>
    <property type="match status" value="1"/>
</dbReference>
<dbReference type="GO" id="GO:0005506">
    <property type="term" value="F:iron ion binding"/>
    <property type="evidence" value="ECO:0007669"/>
    <property type="project" value="InterPro"/>
</dbReference>
<gene>
    <name evidence="9" type="primary">pksS_2</name>
    <name evidence="9" type="ORF">NRB56_29860</name>
</gene>
<dbReference type="InterPro" id="IPR001128">
    <property type="entry name" value="Cyt_P450"/>
</dbReference>
<dbReference type="SUPFAM" id="SSF48264">
    <property type="entry name" value="Cytochrome P450"/>
    <property type="match status" value="1"/>
</dbReference>
<name>A0A7K0DNT2_9NOCA</name>
<dbReference type="RefSeq" id="WP_319943016.1">
    <property type="nucleotide sequence ID" value="NZ_WEGI01000006.1"/>
</dbReference>
<dbReference type="InterPro" id="IPR002397">
    <property type="entry name" value="Cyt_P450_B"/>
</dbReference>
<dbReference type="InterPro" id="IPR036396">
    <property type="entry name" value="Cyt_P450_sf"/>
</dbReference>
<keyword evidence="10" id="KW-1185">Reference proteome</keyword>
<sequence>MAATPPVFDPFAPGYADDPYPHYARLRDRAPVHEHPLGFWIVSRYRDVAALQRAAQSVDEQYLTRLPTWKSDSGTLGKRNRMMGGLSLLDQDPPDHTRLRRLVSKAFGPRAVQALRPRIEHHVDTALDRIAATGGADVLPEFAFPLPFAVISELLGIPVLESTRLRELVGTLVLALEPLPDPALQARIRAADTEVLALVADLIAWKRAHLADDVLTRLIAAEHDGDVLNADELAAQVVLLYIAGHETTVNLLANGILALLRHPGQARQLRTGAVPAADAVEELLRYDTPVHLMRRVTVTPFTANDIEIPSGSWVVACLGAANRDPAFWGDDAGRLRLDRPDAGRHLSFGAGIHHCLGAGLARLEAEIAFAAFARRFPHAELLELEHNGRINVRGPARLTISV</sequence>
<keyword evidence="6 8" id="KW-0408">Iron</keyword>
<keyword evidence="7 8" id="KW-0503">Monooxygenase</keyword>
<dbReference type="AlphaFoldDB" id="A0A7K0DNT2"/>
<dbReference type="EMBL" id="WEGI01000006">
    <property type="protein sequence ID" value="MQY27403.1"/>
    <property type="molecule type" value="Genomic_DNA"/>
</dbReference>
<dbReference type="PROSITE" id="PS00086">
    <property type="entry name" value="CYTOCHROME_P450"/>
    <property type="match status" value="1"/>
</dbReference>
<dbReference type="PANTHER" id="PTHR46696">
    <property type="entry name" value="P450, PUTATIVE (EUROFUNG)-RELATED"/>
    <property type="match status" value="1"/>
</dbReference>
<evidence type="ECO:0000256" key="7">
    <source>
        <dbReference type="ARBA" id="ARBA00023033"/>
    </source>
</evidence>
<comment type="similarity">
    <text evidence="2 8">Belongs to the cytochrome P450 family.</text>
</comment>
<dbReference type="PRINTS" id="PR00359">
    <property type="entry name" value="BP450"/>
</dbReference>
<organism evidence="9 10">
    <name type="scientific">Nocardia aurantia</name>
    <dbReference type="NCBI Taxonomy" id="2585199"/>
    <lineage>
        <taxon>Bacteria</taxon>
        <taxon>Bacillati</taxon>
        <taxon>Actinomycetota</taxon>
        <taxon>Actinomycetes</taxon>
        <taxon>Mycobacteriales</taxon>
        <taxon>Nocardiaceae</taxon>
        <taxon>Nocardia</taxon>
    </lineage>
</organism>
<proteinExistence type="inferred from homology"/>
<keyword evidence="3 8" id="KW-0349">Heme</keyword>
<dbReference type="Pfam" id="PF00067">
    <property type="entry name" value="p450"/>
    <property type="match status" value="2"/>
</dbReference>
<reference evidence="9 10" key="1">
    <citation type="submission" date="2019-10" db="EMBL/GenBank/DDBJ databases">
        <title>Nocardia macrotermitis sp. nov. and Nocardia aurantia sp. nov., isolated from the gut of fungus growing-termite Macrotermes natalensis.</title>
        <authorList>
            <person name="Benndorf R."/>
            <person name="Schwitalla J."/>
            <person name="Martin K."/>
            <person name="De Beer W."/>
            <person name="Kaster A.-K."/>
            <person name="Vollmers J."/>
            <person name="Poulsen M."/>
            <person name="Beemelmanns C."/>
        </authorList>
    </citation>
    <scope>NUCLEOTIDE SEQUENCE [LARGE SCALE GENOMIC DNA]</scope>
    <source>
        <strain evidence="9 10">RB56</strain>
    </source>
</reference>
<dbReference type="PANTHER" id="PTHR46696:SF1">
    <property type="entry name" value="CYTOCHROME P450 YJIB-RELATED"/>
    <property type="match status" value="1"/>
</dbReference>
<evidence type="ECO:0000313" key="9">
    <source>
        <dbReference type="EMBL" id="MQY27403.1"/>
    </source>
</evidence>
<keyword evidence="5 8" id="KW-0560">Oxidoreductase</keyword>
<keyword evidence="4 8" id="KW-0479">Metal-binding</keyword>
<evidence type="ECO:0000256" key="8">
    <source>
        <dbReference type="RuleBase" id="RU000461"/>
    </source>
</evidence>
<dbReference type="GO" id="GO:0016705">
    <property type="term" value="F:oxidoreductase activity, acting on paired donors, with incorporation or reduction of molecular oxygen"/>
    <property type="evidence" value="ECO:0007669"/>
    <property type="project" value="InterPro"/>
</dbReference>
<evidence type="ECO:0000256" key="3">
    <source>
        <dbReference type="ARBA" id="ARBA00022617"/>
    </source>
</evidence>
<dbReference type="InterPro" id="IPR017972">
    <property type="entry name" value="Cyt_P450_CS"/>
</dbReference>
<evidence type="ECO:0000256" key="2">
    <source>
        <dbReference type="ARBA" id="ARBA00010617"/>
    </source>
</evidence>
<dbReference type="FunFam" id="1.10.630.10:FF:000018">
    <property type="entry name" value="Cytochrome P450 monooxygenase"/>
    <property type="match status" value="1"/>
</dbReference>
<dbReference type="CDD" id="cd20625">
    <property type="entry name" value="CYP164-like"/>
    <property type="match status" value="1"/>
</dbReference>
<evidence type="ECO:0000313" key="10">
    <source>
        <dbReference type="Proteomes" id="UP000431401"/>
    </source>
</evidence>
<accession>A0A7K0DNT2</accession>
<comment type="caution">
    <text evidence="9">The sequence shown here is derived from an EMBL/GenBank/DDBJ whole genome shotgun (WGS) entry which is preliminary data.</text>
</comment>
<evidence type="ECO:0000256" key="1">
    <source>
        <dbReference type="ARBA" id="ARBA00001971"/>
    </source>
</evidence>
<dbReference type="EC" id="1.14.-.-" evidence="9"/>